<dbReference type="AlphaFoldDB" id="A0A3P6TE00"/>
<feature type="compositionally biased region" description="Basic and acidic residues" evidence="1">
    <location>
        <begin position="9"/>
        <end position="22"/>
    </location>
</feature>
<reference evidence="2 3" key="1">
    <citation type="submission" date="2018-08" db="EMBL/GenBank/DDBJ databases">
        <authorList>
            <person name="Laetsch R D."/>
            <person name="Stevens L."/>
            <person name="Kumar S."/>
            <person name="Blaxter L. M."/>
        </authorList>
    </citation>
    <scope>NUCLEOTIDE SEQUENCE [LARGE SCALE GENOMIC DNA]</scope>
</reference>
<dbReference type="Proteomes" id="UP000277928">
    <property type="component" value="Unassembled WGS sequence"/>
</dbReference>
<sequence length="76" mass="8636">MRCFPSRGTFRDAPSKDTDDSPNKAAVDFQFRFVASELEKKCDEYDQIVSTEITDAANGTRKGDEKFLLMFTCITK</sequence>
<evidence type="ECO:0000256" key="1">
    <source>
        <dbReference type="SAM" id="MobiDB-lite"/>
    </source>
</evidence>
<evidence type="ECO:0000313" key="2">
    <source>
        <dbReference type="EMBL" id="VDK79065.1"/>
    </source>
</evidence>
<protein>
    <submittedName>
        <fullName evidence="2">Uncharacterized protein</fullName>
    </submittedName>
</protein>
<gene>
    <name evidence="2" type="ORF">NLS_LOCUS4338</name>
</gene>
<organism evidence="2 3">
    <name type="scientific">Litomosoides sigmodontis</name>
    <name type="common">Filarial nematode worm</name>
    <dbReference type="NCBI Taxonomy" id="42156"/>
    <lineage>
        <taxon>Eukaryota</taxon>
        <taxon>Metazoa</taxon>
        <taxon>Ecdysozoa</taxon>
        <taxon>Nematoda</taxon>
        <taxon>Chromadorea</taxon>
        <taxon>Rhabditida</taxon>
        <taxon>Spirurina</taxon>
        <taxon>Spiruromorpha</taxon>
        <taxon>Filarioidea</taxon>
        <taxon>Onchocercidae</taxon>
        <taxon>Litomosoides</taxon>
    </lineage>
</organism>
<keyword evidence="3" id="KW-1185">Reference proteome</keyword>
<accession>A0A3P6TE00</accession>
<dbReference type="OrthoDB" id="5873448at2759"/>
<evidence type="ECO:0000313" key="3">
    <source>
        <dbReference type="Proteomes" id="UP000277928"/>
    </source>
</evidence>
<dbReference type="EMBL" id="UYRX01000274">
    <property type="protein sequence ID" value="VDK79065.1"/>
    <property type="molecule type" value="Genomic_DNA"/>
</dbReference>
<proteinExistence type="predicted"/>
<feature type="region of interest" description="Disordered" evidence="1">
    <location>
        <begin position="1"/>
        <end position="23"/>
    </location>
</feature>
<name>A0A3P6TE00_LITSI</name>